<sequence>MSDPLFSDFAKERSNSCKNSSKISIFANNVNVESKSKDHWKKDSFSKNSKSTISLHIAAYENSNETARFDLIGGKNKNGDKTIEIEKQFFNGSSLKIQNSFEFPRQQNNTVSEPKMSQFKTSQRLLQPLKRAPLQRAAPNSFMSMLSVMQRAFTPFLRQSKNVTSIRTSSSYVDTSTQEPVPKTDGRMQFWKPPIYVGPYVTPLQRGPDYKIVGGIRPLATTKYEVERLQEQLELGKQIVQCLKEIKEVETLYEEDKKHRKTHENERTKWTPAVKTAQEIY</sequence>
<keyword evidence="2" id="KW-1185">Reference proteome</keyword>
<dbReference type="Pfam" id="PF18699">
    <property type="entry name" value="MRPL52"/>
    <property type="match status" value="1"/>
</dbReference>
<name>A0A914QAH5_9BILA</name>
<dbReference type="GO" id="GO:0003735">
    <property type="term" value="F:structural constituent of ribosome"/>
    <property type="evidence" value="ECO:0007669"/>
    <property type="project" value="InterPro"/>
</dbReference>
<dbReference type="AlphaFoldDB" id="A0A914QAH5"/>
<evidence type="ECO:0000256" key="1">
    <source>
        <dbReference type="SAM" id="Coils"/>
    </source>
</evidence>
<dbReference type="WBParaSite" id="PDA_v2.g28178.t1">
    <property type="protein sequence ID" value="PDA_v2.g28178.t1"/>
    <property type="gene ID" value="PDA_v2.g28178"/>
</dbReference>
<dbReference type="GO" id="GO:0005762">
    <property type="term" value="C:mitochondrial large ribosomal subunit"/>
    <property type="evidence" value="ECO:0007669"/>
    <property type="project" value="InterPro"/>
</dbReference>
<dbReference type="GO" id="GO:0032543">
    <property type="term" value="P:mitochondrial translation"/>
    <property type="evidence" value="ECO:0007669"/>
    <property type="project" value="InterPro"/>
</dbReference>
<organism evidence="2 3">
    <name type="scientific">Panagrolaimus davidi</name>
    <dbReference type="NCBI Taxonomy" id="227884"/>
    <lineage>
        <taxon>Eukaryota</taxon>
        <taxon>Metazoa</taxon>
        <taxon>Ecdysozoa</taxon>
        <taxon>Nematoda</taxon>
        <taxon>Chromadorea</taxon>
        <taxon>Rhabditida</taxon>
        <taxon>Tylenchina</taxon>
        <taxon>Panagrolaimomorpha</taxon>
        <taxon>Panagrolaimoidea</taxon>
        <taxon>Panagrolaimidae</taxon>
        <taxon>Panagrolaimus</taxon>
    </lineage>
</organism>
<dbReference type="InterPro" id="IPR034596">
    <property type="entry name" value="Ribosomal_mL52"/>
</dbReference>
<feature type="coiled-coil region" evidence="1">
    <location>
        <begin position="226"/>
        <end position="266"/>
    </location>
</feature>
<reference evidence="3" key="1">
    <citation type="submission" date="2022-11" db="UniProtKB">
        <authorList>
            <consortium name="WormBaseParasite"/>
        </authorList>
    </citation>
    <scope>IDENTIFICATION</scope>
</reference>
<evidence type="ECO:0000313" key="3">
    <source>
        <dbReference type="WBParaSite" id="PDA_v2.g28178.t1"/>
    </source>
</evidence>
<dbReference type="Proteomes" id="UP000887578">
    <property type="component" value="Unplaced"/>
</dbReference>
<keyword evidence="1" id="KW-0175">Coiled coil</keyword>
<evidence type="ECO:0000313" key="2">
    <source>
        <dbReference type="Proteomes" id="UP000887578"/>
    </source>
</evidence>
<proteinExistence type="predicted"/>
<protein>
    <submittedName>
        <fullName evidence="3">Large ribosomal subunit protein mL52</fullName>
    </submittedName>
</protein>
<accession>A0A914QAH5</accession>